<name>A0A165I9U8_9APHY</name>
<dbReference type="OrthoDB" id="3361281at2759"/>
<feature type="region of interest" description="Disordered" evidence="1">
    <location>
        <begin position="403"/>
        <end position="490"/>
    </location>
</feature>
<keyword evidence="4" id="KW-1185">Reference proteome</keyword>
<feature type="compositionally biased region" description="Polar residues" evidence="1">
    <location>
        <begin position="43"/>
        <end position="56"/>
    </location>
</feature>
<dbReference type="STRING" id="1314785.A0A165I9U8"/>
<organism evidence="3 4">
    <name type="scientific">Laetiporus sulphureus 93-53</name>
    <dbReference type="NCBI Taxonomy" id="1314785"/>
    <lineage>
        <taxon>Eukaryota</taxon>
        <taxon>Fungi</taxon>
        <taxon>Dikarya</taxon>
        <taxon>Basidiomycota</taxon>
        <taxon>Agaricomycotina</taxon>
        <taxon>Agaricomycetes</taxon>
        <taxon>Polyporales</taxon>
        <taxon>Laetiporus</taxon>
    </lineage>
</organism>
<feature type="region of interest" description="Disordered" evidence="1">
    <location>
        <begin position="1097"/>
        <end position="1272"/>
    </location>
</feature>
<sequence>MDLSSHTAAAPHEASSPSDSATVKRARVTYGRRRETLSDREASTSTASMEVSSRVSSYGMELPGKDNGISHGSDGRDAFNFSTTPIDDETDSDTCNVAPSSRTGFQFSWRKALKDIDYVYLKNDASTNEATGKNADADRGVSRAPTLKQVAERAQIPDGPIQGHESAEEEGTPSDMTSSADNRATSPSSSAVISRLGRSTKAVDGSDDETSGFEKALSSVESTSLSLTNDSVDSFGESSIKKGKQGTVEESSSDDELPEAYIELDMRKARRKKQHANGGERRVKAPTKKQCEETHKATARIIADRAVSIPRAQAKQLGLTQLWEKIGRSVRPAQDQRSQQVPPSDPIQPFSSPALKSGAHSPASASPSDAAASVNPNEREPSTGFIPTTLLGLSSVRADIQDWHDSSDSELPTVSAPVEEDTKKREESERKKRLAQLKRQYMERTRQEDSDASDLEVISSTGKHRQSALSRSIQRLRAQAHTSRPRGEGELRLLKASTAPAFARLDKEMKESNATHLSKDQLNKMLLQKAGKQAEELVKVKEEEWISRGGKIKVKRDDSEDGASVKDAVLSLVSKGLLAGQRVGQDDTEKDNGEDEEDDEDYAPEQEQSDHPEGNVQDENGRFSDAETQVSIPYDRGIDSAEDAASDNDEEADLYSHKATRPRRTITIVQSDDEDEATSSPSLRNREPLAADGLFWPSSSRSLAALHHRSSISSFEDPMESGTDKENDERMMYDRGEDKENTVVHTQSSMGLRVAVSHLRSSFGLVARDRSPLPSATVDHDLSARTSPADERRPPLKELSREDDDFDDSFALSTQPRGRGRKLLFGPDRSSEHALPSSPSLVDHEREDKEPSPLSTSSLAPPAMLTTDLSEFFEPEASRNGSVSMDSKQLKKEGLSQFHSQATDNNGLAQLRQAKPTQRFSLTLDAGLEPTLDVNRSLLRKAGDIFEKEQGFLAESFGSKIGVEPQLYVNEHGFLTQTVSNGKIPTSSPLLSPSLLAASSPFARDAMLPQPPPPIRQPLVAIDADVEMDGVDELPRRRLFRREISPFQREDSQDLNSSSSKPSKTRNAFDLMKLASRGAQRKTEKVKKTLVKSDFIEGEAEESDDDALMGFGGRKEDEDEDDEDENQNQTLAELVDDRAMDEKMLAEEAVLEKVREHQQEDDQALEKLHRDAAEGKLRVKRRDRGVGFEDSESDEDEEDARARRRKMIKKRKIDHDSLDQLSNDPSTRAFYDAYNADNIDDDDFEHLQEEQDEETLVGSQETDPEAQTKQSVITVSELRHKLREAAQEAEPMEVFDPHDVAWMERDIDEDDEAAIQVKEVTTTSKPVPPQQNADWEATLMKPRHPSEIDEEQLNRLQGWAKGESRTVSTVRATRASAVTGPGKRAAGSGSVRGHGRGQRAKSGEGSATRAPKASALSAVSTSRRARFRD</sequence>
<dbReference type="Proteomes" id="UP000076871">
    <property type="component" value="Unassembled WGS sequence"/>
</dbReference>
<feature type="compositionally biased region" description="Polar residues" evidence="1">
    <location>
        <begin position="1054"/>
        <end position="1066"/>
    </location>
</feature>
<feature type="compositionally biased region" description="Basic and acidic residues" evidence="1">
    <location>
        <begin position="32"/>
        <end position="42"/>
    </location>
</feature>
<feature type="compositionally biased region" description="Basic and acidic residues" evidence="1">
    <location>
        <begin position="1135"/>
        <end position="1177"/>
    </location>
</feature>
<feature type="compositionally biased region" description="Low complexity" evidence="1">
    <location>
        <begin position="217"/>
        <end position="228"/>
    </location>
</feature>
<feature type="region of interest" description="Disordered" evidence="1">
    <location>
        <begin position="328"/>
        <end position="388"/>
    </location>
</feature>
<feature type="compositionally biased region" description="Polar residues" evidence="1">
    <location>
        <begin position="174"/>
        <end position="192"/>
    </location>
</feature>
<feature type="region of interest" description="Disordered" evidence="1">
    <location>
        <begin position="709"/>
        <end position="736"/>
    </location>
</feature>
<feature type="region of interest" description="Disordered" evidence="1">
    <location>
        <begin position="1"/>
        <end position="101"/>
    </location>
</feature>
<feature type="compositionally biased region" description="Acidic residues" evidence="1">
    <location>
        <begin position="1238"/>
        <end position="1255"/>
    </location>
</feature>
<feature type="compositionally biased region" description="Basic and acidic residues" evidence="1">
    <location>
        <begin position="722"/>
        <end position="736"/>
    </location>
</feature>
<feature type="compositionally biased region" description="Acidic residues" evidence="1">
    <location>
        <begin position="1097"/>
        <end position="1107"/>
    </location>
</feature>
<feature type="compositionally biased region" description="Basic and acidic residues" evidence="1">
    <location>
        <begin position="440"/>
        <end position="449"/>
    </location>
</feature>
<feature type="compositionally biased region" description="Basic and acidic residues" evidence="1">
    <location>
        <begin position="842"/>
        <end position="851"/>
    </location>
</feature>
<feature type="compositionally biased region" description="Basic and acidic residues" evidence="1">
    <location>
        <begin position="420"/>
        <end position="430"/>
    </location>
</feature>
<dbReference type="InParanoid" id="A0A165I9U8"/>
<accession>A0A165I9U8</accession>
<reference evidence="3 4" key="1">
    <citation type="journal article" date="2016" name="Mol. Biol. Evol.">
        <title>Comparative Genomics of Early-Diverging Mushroom-Forming Fungi Provides Insights into the Origins of Lignocellulose Decay Capabilities.</title>
        <authorList>
            <person name="Nagy L.G."/>
            <person name="Riley R."/>
            <person name="Tritt A."/>
            <person name="Adam C."/>
            <person name="Daum C."/>
            <person name="Floudas D."/>
            <person name="Sun H."/>
            <person name="Yadav J.S."/>
            <person name="Pangilinan J."/>
            <person name="Larsson K.H."/>
            <person name="Matsuura K."/>
            <person name="Barry K."/>
            <person name="Labutti K."/>
            <person name="Kuo R."/>
            <person name="Ohm R.A."/>
            <person name="Bhattacharya S.S."/>
            <person name="Shirouzu T."/>
            <person name="Yoshinaga Y."/>
            <person name="Martin F.M."/>
            <person name="Grigoriev I.V."/>
            <person name="Hibbett D.S."/>
        </authorList>
    </citation>
    <scope>NUCLEOTIDE SEQUENCE [LARGE SCALE GENOMIC DNA]</scope>
    <source>
        <strain evidence="3 4">93-53</strain>
    </source>
</reference>
<feature type="compositionally biased region" description="Low complexity" evidence="1">
    <location>
        <begin position="852"/>
        <end position="862"/>
    </location>
</feature>
<feature type="compositionally biased region" description="Low complexity" evidence="1">
    <location>
        <begin position="357"/>
        <end position="373"/>
    </location>
</feature>
<gene>
    <name evidence="3" type="ORF">LAESUDRAFT_719092</name>
</gene>
<feature type="compositionally biased region" description="Acidic residues" evidence="1">
    <location>
        <begin position="1189"/>
        <end position="1199"/>
    </location>
</feature>
<dbReference type="Pfam" id="PF09444">
    <property type="entry name" value="MRC1"/>
    <property type="match status" value="1"/>
</dbReference>
<feature type="compositionally biased region" description="Polar residues" evidence="1">
    <location>
        <begin position="1257"/>
        <end position="1272"/>
    </location>
</feature>
<feature type="compositionally biased region" description="Basic and acidic residues" evidence="1">
    <location>
        <begin position="608"/>
        <end position="625"/>
    </location>
</feature>
<evidence type="ECO:0000259" key="2">
    <source>
        <dbReference type="Pfam" id="PF09444"/>
    </source>
</evidence>
<feature type="compositionally biased region" description="Acidic residues" evidence="1">
    <location>
        <begin position="1117"/>
        <end position="1126"/>
    </location>
</feature>
<feature type="region of interest" description="Disordered" evidence="1">
    <location>
        <begin position="1358"/>
        <end position="1429"/>
    </location>
</feature>
<feature type="compositionally biased region" description="Basic and acidic residues" evidence="1">
    <location>
        <begin position="778"/>
        <end position="800"/>
    </location>
</feature>
<dbReference type="RefSeq" id="XP_040770293.1">
    <property type="nucleotide sequence ID" value="XM_040907562.1"/>
</dbReference>
<protein>
    <recommendedName>
        <fullName evidence="2">DNA replication checkpoint mediator MRC1 domain-containing protein</fullName>
    </recommendedName>
</protein>
<feature type="compositionally biased region" description="Acidic residues" evidence="1">
    <location>
        <begin position="640"/>
        <end position="653"/>
    </location>
</feature>
<dbReference type="InterPro" id="IPR018564">
    <property type="entry name" value="Repl_chkpnt_MRC1_dom"/>
</dbReference>
<feature type="region of interest" description="Disordered" evidence="1">
    <location>
        <begin position="128"/>
        <end position="295"/>
    </location>
</feature>
<evidence type="ECO:0000313" key="4">
    <source>
        <dbReference type="Proteomes" id="UP000076871"/>
    </source>
</evidence>
<evidence type="ECO:0000256" key="1">
    <source>
        <dbReference type="SAM" id="MobiDB-lite"/>
    </source>
</evidence>
<feature type="region of interest" description="Disordered" evidence="1">
    <location>
        <begin position="576"/>
        <end position="688"/>
    </location>
</feature>
<feature type="compositionally biased region" description="Basic residues" evidence="1">
    <location>
        <begin position="1202"/>
        <end position="1212"/>
    </location>
</feature>
<dbReference type="EMBL" id="KV427605">
    <property type="protein sequence ID" value="KZT12783.1"/>
    <property type="molecule type" value="Genomic_DNA"/>
</dbReference>
<proteinExistence type="predicted"/>
<feature type="compositionally biased region" description="Acidic residues" evidence="1">
    <location>
        <begin position="592"/>
        <end position="604"/>
    </location>
</feature>
<dbReference type="GeneID" id="63824591"/>
<feature type="domain" description="DNA replication checkpoint mediator MRC1" evidence="2">
    <location>
        <begin position="1092"/>
        <end position="1232"/>
    </location>
</feature>
<feature type="region of interest" description="Disordered" evidence="1">
    <location>
        <begin position="1048"/>
        <end position="1068"/>
    </location>
</feature>
<feature type="compositionally biased region" description="Basic and acidic residues" evidence="1">
    <location>
        <begin position="278"/>
        <end position="295"/>
    </location>
</feature>
<evidence type="ECO:0000313" key="3">
    <source>
        <dbReference type="EMBL" id="KZT12783.1"/>
    </source>
</evidence>
<feature type="region of interest" description="Disordered" evidence="1">
    <location>
        <begin position="766"/>
        <end position="862"/>
    </location>
</feature>